<dbReference type="EMBL" id="JANTQA010000060">
    <property type="protein sequence ID" value="KAJ3427722.1"/>
    <property type="molecule type" value="Genomic_DNA"/>
</dbReference>
<accession>A0AAV7YD50</accession>
<gene>
    <name evidence="2" type="ORF">M0812_25350</name>
</gene>
<organism evidence="2 3">
    <name type="scientific">Anaeramoeba flamelloides</name>
    <dbReference type="NCBI Taxonomy" id="1746091"/>
    <lineage>
        <taxon>Eukaryota</taxon>
        <taxon>Metamonada</taxon>
        <taxon>Anaeramoebidae</taxon>
        <taxon>Anaeramoeba</taxon>
    </lineage>
</organism>
<evidence type="ECO:0000256" key="1">
    <source>
        <dbReference type="SAM" id="MobiDB-lite"/>
    </source>
</evidence>
<protein>
    <submittedName>
        <fullName evidence="2">Uncharacterized protein</fullName>
    </submittedName>
</protein>
<proteinExistence type="predicted"/>
<feature type="region of interest" description="Disordered" evidence="1">
    <location>
        <begin position="146"/>
        <end position="210"/>
    </location>
</feature>
<dbReference type="Proteomes" id="UP001146793">
    <property type="component" value="Unassembled WGS sequence"/>
</dbReference>
<dbReference type="AlphaFoldDB" id="A0AAV7YD50"/>
<sequence>MNYNQPSSKFTNILFLLGNKTRSPEDKYAQSLDECLGVLYSKIQDIEHFQVRDDESDDESKNKNKNKKKFSNFFYFFKGDRTMEQEITKAGPMLTKVSFENTWQATRAYWKMKHEPIFIENRRTQVYYSNSSSIQSIYSLLQPFKTSQNKRNREKGNYKRKMTYSQAVQENPNKKKSKNKNKNKKEKSKKTRNKKGNRDKTYSQKHVYIR</sequence>
<name>A0AAV7YD50_9EUKA</name>
<evidence type="ECO:0000313" key="2">
    <source>
        <dbReference type="EMBL" id="KAJ3427722.1"/>
    </source>
</evidence>
<feature type="compositionally biased region" description="Basic residues" evidence="1">
    <location>
        <begin position="148"/>
        <end position="162"/>
    </location>
</feature>
<comment type="caution">
    <text evidence="2">The sequence shown here is derived from an EMBL/GenBank/DDBJ whole genome shotgun (WGS) entry which is preliminary data.</text>
</comment>
<evidence type="ECO:0000313" key="3">
    <source>
        <dbReference type="Proteomes" id="UP001146793"/>
    </source>
</evidence>
<reference evidence="2" key="1">
    <citation type="submission" date="2022-08" db="EMBL/GenBank/DDBJ databases">
        <title>Novel sulphate-reducing endosymbionts in the free-living metamonad Anaeramoeba.</title>
        <authorList>
            <person name="Jerlstrom-Hultqvist J."/>
            <person name="Cepicka I."/>
            <person name="Gallot-Lavallee L."/>
            <person name="Salas-Leiva D."/>
            <person name="Curtis B.A."/>
            <person name="Zahonova K."/>
            <person name="Pipaliya S."/>
            <person name="Dacks J."/>
            <person name="Roger A.J."/>
        </authorList>
    </citation>
    <scope>NUCLEOTIDE SEQUENCE</scope>
    <source>
        <strain evidence="2">Busselton2</strain>
    </source>
</reference>
<feature type="compositionally biased region" description="Basic residues" evidence="1">
    <location>
        <begin position="174"/>
        <end position="195"/>
    </location>
</feature>